<protein>
    <submittedName>
        <fullName evidence="1">Uncharacterized protein</fullName>
    </submittedName>
</protein>
<organism evidence="1 2">
    <name type="scientific">Nitrospira japonica</name>
    <dbReference type="NCBI Taxonomy" id="1325564"/>
    <lineage>
        <taxon>Bacteria</taxon>
        <taxon>Pseudomonadati</taxon>
        <taxon>Nitrospirota</taxon>
        <taxon>Nitrospiria</taxon>
        <taxon>Nitrospirales</taxon>
        <taxon>Nitrospiraceae</taxon>
        <taxon>Nitrospira</taxon>
    </lineage>
</organism>
<evidence type="ECO:0000313" key="1">
    <source>
        <dbReference type="EMBL" id="SLM49429.1"/>
    </source>
</evidence>
<dbReference type="STRING" id="1325564.NSJP_3262"/>
<dbReference type="Proteomes" id="UP000192042">
    <property type="component" value="Chromosome I"/>
</dbReference>
<dbReference type="EMBL" id="LT828648">
    <property type="protein sequence ID" value="SLM49429.1"/>
    <property type="molecule type" value="Genomic_DNA"/>
</dbReference>
<accession>A0A1W1I968</accession>
<dbReference type="AlphaFoldDB" id="A0A1W1I968"/>
<name>A0A1W1I968_9BACT</name>
<proteinExistence type="predicted"/>
<reference evidence="1 2" key="1">
    <citation type="submission" date="2017-03" db="EMBL/GenBank/DDBJ databases">
        <authorList>
            <person name="Afonso C.L."/>
            <person name="Miller P.J."/>
            <person name="Scott M.A."/>
            <person name="Spackman E."/>
            <person name="Goraichik I."/>
            <person name="Dimitrov K.M."/>
            <person name="Suarez D.L."/>
            <person name="Swayne D.E."/>
        </authorList>
    </citation>
    <scope>NUCLEOTIDE SEQUENCE [LARGE SCALE GENOMIC DNA]</scope>
    <source>
        <strain evidence="1">Genome sequencing of Nitrospira japonica strain NJ11</strain>
    </source>
</reference>
<sequence>MTVDRNVAFQQHLPQFAIAVVLLQAPTNRLKDLRALLPELHRILPTAPKSQMTVVTA</sequence>
<keyword evidence="2" id="KW-1185">Reference proteome</keyword>
<dbReference type="KEGG" id="nja:NSJP_3262"/>
<gene>
    <name evidence="1" type="ORF">NSJP_3262</name>
</gene>
<evidence type="ECO:0000313" key="2">
    <source>
        <dbReference type="Proteomes" id="UP000192042"/>
    </source>
</evidence>